<feature type="transmembrane region" description="Helical" evidence="3">
    <location>
        <begin position="75"/>
        <end position="96"/>
    </location>
</feature>
<keyword evidence="1 3" id="KW-0472">Membrane</keyword>
<keyword evidence="1" id="KW-1003">Cell membrane</keyword>
<comment type="function">
    <text evidence="1">Probable aspartic protease that is responsible for the proteolytic cleavage of the RNA polymerase sigma E factor (SigE/spoIIGB) to yield the active peptide in the mother cell during sporulation. Responds to a signal from the forespore that is triggered by the extracellular signal protein SpoIIR.</text>
</comment>
<evidence type="ECO:0000256" key="1">
    <source>
        <dbReference type="PIRNR" id="PIRNR018571"/>
    </source>
</evidence>
<dbReference type="GO" id="GO:0006508">
    <property type="term" value="P:proteolysis"/>
    <property type="evidence" value="ECO:0007669"/>
    <property type="project" value="UniProtKB-KW"/>
</dbReference>
<keyword evidence="1" id="KW-0749">Sporulation</keyword>
<organism evidence="4 5">
    <name type="scientific">Eubacterium coprostanoligenes</name>
    <dbReference type="NCBI Taxonomy" id="290054"/>
    <lineage>
        <taxon>Bacteria</taxon>
        <taxon>Bacillati</taxon>
        <taxon>Bacillota</taxon>
        <taxon>Clostridia</taxon>
        <taxon>Eubacteriales</taxon>
        <taxon>Eubacteriaceae</taxon>
        <taxon>Eubacterium</taxon>
    </lineage>
</organism>
<feature type="transmembrane region" description="Helical" evidence="3">
    <location>
        <begin position="16"/>
        <end position="38"/>
    </location>
</feature>
<dbReference type="Pfam" id="PF03419">
    <property type="entry name" value="Peptidase_U4"/>
    <property type="match status" value="1"/>
</dbReference>
<dbReference type="GO" id="GO:0030436">
    <property type="term" value="P:asexual sporulation"/>
    <property type="evidence" value="ECO:0007669"/>
    <property type="project" value="InterPro"/>
</dbReference>
<keyword evidence="1" id="KW-0645">Protease</keyword>
<dbReference type="EMBL" id="FUWW01000005">
    <property type="protein sequence ID" value="SJZ46273.1"/>
    <property type="molecule type" value="Genomic_DNA"/>
</dbReference>
<feature type="transmembrane region" description="Helical" evidence="3">
    <location>
        <begin position="50"/>
        <end position="69"/>
    </location>
</feature>
<feature type="transmembrane region" description="Helical" evidence="3">
    <location>
        <begin position="108"/>
        <end position="127"/>
    </location>
</feature>
<accession>A0A1T4KV84</accession>
<feature type="active site" evidence="2">
    <location>
        <position position="194"/>
    </location>
</feature>
<sequence>MTNYTLFAFYNVCKGGIFIVVYVDILLALNFFVSFFLLQITCLFSKRKPKLIRIIIASAIGAVYSLIIFCDDVPALVLAITKLLVSFVMVFVSFGYKGVVVFLKQVAVFYFGNFLLLGIVMCACYLFKLKFIAVNNDVLYFDVSSSTIIVCTAFAYVVSSVIIRLYNRTLSKKEIYFLTIENNGTSTDLLAFLDTGNKLREPFSNAPVIIVDSSKISADGKNTRLVPVTTVNGVGFLTAFKPDKIILKSTKGEEVIENAYIALSNDVKDENYSAILNYDILSI</sequence>
<keyword evidence="1" id="KW-0064">Aspartyl protease</keyword>
<dbReference type="GO" id="GO:0030435">
    <property type="term" value="P:sporulation resulting in formation of a cellular spore"/>
    <property type="evidence" value="ECO:0007669"/>
    <property type="project" value="UniProtKB-KW"/>
</dbReference>
<evidence type="ECO:0000256" key="2">
    <source>
        <dbReference type="PIRSR" id="PIRSR018571-1"/>
    </source>
</evidence>
<dbReference type="GO" id="GO:0004190">
    <property type="term" value="F:aspartic-type endopeptidase activity"/>
    <property type="evidence" value="ECO:0007669"/>
    <property type="project" value="UniProtKB-KW"/>
</dbReference>
<keyword evidence="3" id="KW-1133">Transmembrane helix</keyword>
<keyword evidence="1" id="KW-0378">Hydrolase</keyword>
<comment type="subcellular location">
    <subcellularLocation>
        <location evidence="1">Cell membrane</location>
    </subcellularLocation>
</comment>
<reference evidence="5" key="1">
    <citation type="submission" date="2017-02" db="EMBL/GenBank/DDBJ databases">
        <authorList>
            <person name="Varghese N."/>
            <person name="Submissions S."/>
        </authorList>
    </citation>
    <scope>NUCLEOTIDE SEQUENCE [LARGE SCALE GENOMIC DNA]</scope>
    <source>
        <strain evidence="5">ATCC 51222</strain>
    </source>
</reference>
<dbReference type="RefSeq" id="WP_278286412.1">
    <property type="nucleotide sequence ID" value="NZ_FUWW01000005.1"/>
</dbReference>
<gene>
    <name evidence="4" type="ORF">SAMN02745114_00620</name>
</gene>
<evidence type="ECO:0000313" key="5">
    <source>
        <dbReference type="Proteomes" id="UP000190657"/>
    </source>
</evidence>
<evidence type="ECO:0000256" key="3">
    <source>
        <dbReference type="SAM" id="Phobius"/>
    </source>
</evidence>
<dbReference type="PIRSF" id="PIRSF018571">
    <property type="entry name" value="SpoIIGA"/>
    <property type="match status" value="1"/>
</dbReference>
<dbReference type="STRING" id="290054.SAMN02745114_00620"/>
<protein>
    <recommendedName>
        <fullName evidence="1">Sporulation sigma-E factor-processing peptidase</fullName>
        <ecNumber evidence="1">3.4.23.-</ecNumber>
    </recommendedName>
    <alternativeName>
        <fullName evidence="1">Membrane-associated aspartic protease</fullName>
    </alternativeName>
    <alternativeName>
        <fullName evidence="1">Stage II sporulation protein GA</fullName>
    </alternativeName>
</protein>
<dbReference type="Proteomes" id="UP000190657">
    <property type="component" value="Unassembled WGS sequence"/>
</dbReference>
<comment type="similarity">
    <text evidence="1">Belongs to the peptidase U4 family.</text>
</comment>
<dbReference type="GO" id="GO:0005886">
    <property type="term" value="C:plasma membrane"/>
    <property type="evidence" value="ECO:0007669"/>
    <property type="project" value="UniProtKB-SubCell"/>
</dbReference>
<feature type="transmembrane region" description="Helical" evidence="3">
    <location>
        <begin position="147"/>
        <end position="166"/>
    </location>
</feature>
<dbReference type="EC" id="3.4.23.-" evidence="1"/>
<keyword evidence="5" id="KW-1185">Reference proteome</keyword>
<dbReference type="InterPro" id="IPR005081">
    <property type="entry name" value="SpoIIGA"/>
</dbReference>
<name>A0A1T4KV84_9FIRM</name>
<proteinExistence type="inferred from homology"/>
<dbReference type="AlphaFoldDB" id="A0A1T4KV84"/>
<evidence type="ECO:0000313" key="4">
    <source>
        <dbReference type="EMBL" id="SJZ46273.1"/>
    </source>
</evidence>
<keyword evidence="3" id="KW-0812">Transmembrane</keyword>